<accession>A0A0B6YF61</accession>
<dbReference type="EMBL" id="HACG01007993">
    <property type="protein sequence ID" value="CEK54858.1"/>
    <property type="molecule type" value="Transcribed_RNA"/>
</dbReference>
<dbReference type="AlphaFoldDB" id="A0A0B6YF61"/>
<sequence>DDKHLDQVSSENSCSVEKLDTLPQKDDGKHQKRPDTLFPDHGISPQPSLGSSTASIDVYQFAADSDELFESVSQPDTHCPIGVPAQTLGSATSA</sequence>
<reference evidence="2" key="1">
    <citation type="submission" date="2014-12" db="EMBL/GenBank/DDBJ databases">
        <title>Insight into the proteome of Arion vulgaris.</title>
        <authorList>
            <person name="Aradska J."/>
            <person name="Bulat T."/>
            <person name="Smidak R."/>
            <person name="Sarate P."/>
            <person name="Gangsoo J."/>
            <person name="Sialana F."/>
            <person name="Bilban M."/>
            <person name="Lubec G."/>
        </authorList>
    </citation>
    <scope>NUCLEOTIDE SEQUENCE</scope>
    <source>
        <tissue evidence="2">Skin</tissue>
    </source>
</reference>
<feature type="region of interest" description="Disordered" evidence="1">
    <location>
        <begin position="1"/>
        <end position="52"/>
    </location>
</feature>
<gene>
    <name evidence="2" type="primary">ORF23801</name>
</gene>
<feature type="non-terminal residue" evidence="2">
    <location>
        <position position="94"/>
    </location>
</feature>
<feature type="non-terminal residue" evidence="2">
    <location>
        <position position="1"/>
    </location>
</feature>
<name>A0A0B6YF61_9EUPU</name>
<evidence type="ECO:0000313" key="2">
    <source>
        <dbReference type="EMBL" id="CEK54858.1"/>
    </source>
</evidence>
<feature type="region of interest" description="Disordered" evidence="1">
    <location>
        <begin position="72"/>
        <end position="94"/>
    </location>
</feature>
<organism evidence="2">
    <name type="scientific">Arion vulgaris</name>
    <dbReference type="NCBI Taxonomy" id="1028688"/>
    <lineage>
        <taxon>Eukaryota</taxon>
        <taxon>Metazoa</taxon>
        <taxon>Spiralia</taxon>
        <taxon>Lophotrochozoa</taxon>
        <taxon>Mollusca</taxon>
        <taxon>Gastropoda</taxon>
        <taxon>Heterobranchia</taxon>
        <taxon>Euthyneura</taxon>
        <taxon>Panpulmonata</taxon>
        <taxon>Eupulmonata</taxon>
        <taxon>Stylommatophora</taxon>
        <taxon>Helicina</taxon>
        <taxon>Arionoidea</taxon>
        <taxon>Arionidae</taxon>
        <taxon>Arion</taxon>
    </lineage>
</organism>
<feature type="compositionally biased region" description="Basic and acidic residues" evidence="1">
    <location>
        <begin position="17"/>
        <end position="35"/>
    </location>
</feature>
<proteinExistence type="predicted"/>
<protein>
    <submittedName>
        <fullName evidence="2">Uncharacterized protein</fullName>
    </submittedName>
</protein>
<evidence type="ECO:0000256" key="1">
    <source>
        <dbReference type="SAM" id="MobiDB-lite"/>
    </source>
</evidence>